<keyword evidence="4" id="KW-1185">Reference proteome</keyword>
<feature type="domain" description="Lon N-terminal" evidence="2">
    <location>
        <begin position="211"/>
        <end position="372"/>
    </location>
</feature>
<protein>
    <recommendedName>
        <fullName evidence="2">Lon N-terminal domain-containing protein</fullName>
    </recommendedName>
</protein>
<keyword evidence="1" id="KW-0802">TPR repeat</keyword>
<dbReference type="SUPFAM" id="SSF48452">
    <property type="entry name" value="TPR-like"/>
    <property type="match status" value="1"/>
</dbReference>
<evidence type="ECO:0000256" key="1">
    <source>
        <dbReference type="PROSITE-ProRule" id="PRU00339"/>
    </source>
</evidence>
<dbReference type="Proteomes" id="UP001318860">
    <property type="component" value="Unassembled WGS sequence"/>
</dbReference>
<dbReference type="InterPro" id="IPR046336">
    <property type="entry name" value="Lon_prtase_N_sf"/>
</dbReference>
<sequence length="499" mass="56710">MFTKVRRRKRSRRRKTMELVVSGHGNGGWDGDWRLDEGEGSSMSWENTSHIHNLMHMGKKAFHSSRFDQAIEFYSRADKIRPGVPTILSNRCATYLKLSEFLKDRPPSFSEKRPLYGLDPTTHAGLALRDAEKVMSLQSNSVTSHILKANALILLEKYEQAWDVICSGLQIDPQSVTLNNIIQKNFPEEFEERKSEHDSLINLGVDLLPLFVKDVILPCQKFQLNIFEPRDRLMILVSHLVNLLPLLSDLKSHADCVETGEEDNGRKSTHGNGSIADYACEVEITDCEPLPDGRFSLETIRGLVVLYSIWNHIDSLATVESRRRCRIIHNWDQDGYRIAEVEWVQDISPPEGSTERNDVNANFTSNNLILTVQLLEMTNKAAAFARQLMRKAQYGSQAGRIRLEEVFKTEGLMPPTQDPERFTGNINKSESIGKIRSSSHKRYEGGHDGYCHDFGVIYRKPSVGHISMPSNNETFRVTCLDLTSHNNHLNASKRDAAYN</sequence>
<evidence type="ECO:0000313" key="4">
    <source>
        <dbReference type="Proteomes" id="UP001318860"/>
    </source>
</evidence>
<dbReference type="PROSITE" id="PS50005">
    <property type="entry name" value="TPR"/>
    <property type="match status" value="1"/>
</dbReference>
<name>A0ABR0V0Q8_REHGL</name>
<dbReference type="InterPro" id="IPR015947">
    <property type="entry name" value="PUA-like_sf"/>
</dbReference>
<dbReference type="SUPFAM" id="SSF88697">
    <property type="entry name" value="PUA domain-like"/>
    <property type="match status" value="1"/>
</dbReference>
<gene>
    <name evidence="3" type="ORF">DH2020_038123</name>
</gene>
<dbReference type="Pfam" id="PF02190">
    <property type="entry name" value="LON_substr_bdg"/>
    <property type="match status" value="1"/>
</dbReference>
<proteinExistence type="predicted"/>
<dbReference type="InterPro" id="IPR003111">
    <property type="entry name" value="Lon_prtase_N"/>
</dbReference>
<dbReference type="Gene3D" id="2.30.130.40">
    <property type="entry name" value="LON domain-like"/>
    <property type="match status" value="1"/>
</dbReference>
<feature type="repeat" description="TPR" evidence="1">
    <location>
        <begin position="51"/>
        <end position="84"/>
    </location>
</feature>
<dbReference type="PANTHER" id="PTHR23327">
    <property type="entry name" value="RING FINGER PROTEIN 127"/>
    <property type="match status" value="1"/>
</dbReference>
<comment type="caution">
    <text evidence="3">The sequence shown here is derived from an EMBL/GenBank/DDBJ whole genome shotgun (WGS) entry which is preliminary data.</text>
</comment>
<evidence type="ECO:0000313" key="3">
    <source>
        <dbReference type="EMBL" id="KAK6128133.1"/>
    </source>
</evidence>
<dbReference type="Gene3D" id="1.25.40.10">
    <property type="entry name" value="Tetratricopeptide repeat domain"/>
    <property type="match status" value="1"/>
</dbReference>
<dbReference type="InterPro" id="IPR011990">
    <property type="entry name" value="TPR-like_helical_dom_sf"/>
</dbReference>
<dbReference type="PANTHER" id="PTHR23327:SF42">
    <property type="entry name" value="LON PEPTIDASE N-TERMINAL DOMAIN AND RING FINGER PROTEIN C14F5.10C"/>
    <property type="match status" value="1"/>
</dbReference>
<organism evidence="3 4">
    <name type="scientific">Rehmannia glutinosa</name>
    <name type="common">Chinese foxglove</name>
    <dbReference type="NCBI Taxonomy" id="99300"/>
    <lineage>
        <taxon>Eukaryota</taxon>
        <taxon>Viridiplantae</taxon>
        <taxon>Streptophyta</taxon>
        <taxon>Embryophyta</taxon>
        <taxon>Tracheophyta</taxon>
        <taxon>Spermatophyta</taxon>
        <taxon>Magnoliopsida</taxon>
        <taxon>eudicotyledons</taxon>
        <taxon>Gunneridae</taxon>
        <taxon>Pentapetalae</taxon>
        <taxon>asterids</taxon>
        <taxon>lamiids</taxon>
        <taxon>Lamiales</taxon>
        <taxon>Orobanchaceae</taxon>
        <taxon>Rehmannieae</taxon>
        <taxon>Rehmannia</taxon>
    </lineage>
</organism>
<dbReference type="InterPro" id="IPR019734">
    <property type="entry name" value="TPR_rpt"/>
</dbReference>
<dbReference type="EMBL" id="JABTTQ020001824">
    <property type="protein sequence ID" value="KAK6128133.1"/>
    <property type="molecule type" value="Genomic_DNA"/>
</dbReference>
<accession>A0ABR0V0Q8</accession>
<reference evidence="3 4" key="1">
    <citation type="journal article" date="2021" name="Comput. Struct. Biotechnol. J.">
        <title>De novo genome assembly of the potent medicinal plant Rehmannia glutinosa using nanopore technology.</title>
        <authorList>
            <person name="Ma L."/>
            <person name="Dong C."/>
            <person name="Song C."/>
            <person name="Wang X."/>
            <person name="Zheng X."/>
            <person name="Niu Y."/>
            <person name="Chen S."/>
            <person name="Feng W."/>
        </authorList>
    </citation>
    <scope>NUCLEOTIDE SEQUENCE [LARGE SCALE GENOMIC DNA]</scope>
    <source>
        <strain evidence="3">DH-2019</strain>
    </source>
</reference>
<evidence type="ECO:0000259" key="2">
    <source>
        <dbReference type="Pfam" id="PF02190"/>
    </source>
</evidence>